<evidence type="ECO:0000256" key="1">
    <source>
        <dbReference type="SAM" id="MobiDB-lite"/>
    </source>
</evidence>
<accession>A0A8S9PWZ1</accession>
<organism evidence="2 3">
    <name type="scientific">Brassica cretica</name>
    <name type="common">Mustard</name>
    <dbReference type="NCBI Taxonomy" id="69181"/>
    <lineage>
        <taxon>Eukaryota</taxon>
        <taxon>Viridiplantae</taxon>
        <taxon>Streptophyta</taxon>
        <taxon>Embryophyta</taxon>
        <taxon>Tracheophyta</taxon>
        <taxon>Spermatophyta</taxon>
        <taxon>Magnoliopsida</taxon>
        <taxon>eudicotyledons</taxon>
        <taxon>Gunneridae</taxon>
        <taxon>Pentapetalae</taxon>
        <taxon>rosids</taxon>
        <taxon>malvids</taxon>
        <taxon>Brassicales</taxon>
        <taxon>Brassicaceae</taxon>
        <taxon>Brassiceae</taxon>
        <taxon>Brassica</taxon>
    </lineage>
</organism>
<dbReference type="AlphaFoldDB" id="A0A8S9PWZ1"/>
<name>A0A8S9PWZ1_BRACR</name>
<dbReference type="Proteomes" id="UP000712600">
    <property type="component" value="Unassembled WGS sequence"/>
</dbReference>
<feature type="region of interest" description="Disordered" evidence="1">
    <location>
        <begin position="210"/>
        <end position="229"/>
    </location>
</feature>
<comment type="caution">
    <text evidence="2">The sequence shown here is derived from an EMBL/GenBank/DDBJ whole genome shotgun (WGS) entry which is preliminary data.</text>
</comment>
<protein>
    <submittedName>
        <fullName evidence="2">Uncharacterized protein</fullName>
    </submittedName>
</protein>
<reference evidence="2" key="1">
    <citation type="submission" date="2019-12" db="EMBL/GenBank/DDBJ databases">
        <title>Genome sequencing and annotation of Brassica cretica.</title>
        <authorList>
            <person name="Studholme D.J."/>
            <person name="Sarris P."/>
        </authorList>
    </citation>
    <scope>NUCLEOTIDE SEQUENCE</scope>
    <source>
        <strain evidence="2">PFS-109/04</strain>
        <tissue evidence="2">Leaf</tissue>
    </source>
</reference>
<evidence type="ECO:0000313" key="3">
    <source>
        <dbReference type="Proteomes" id="UP000712600"/>
    </source>
</evidence>
<feature type="compositionally biased region" description="Polar residues" evidence="1">
    <location>
        <begin position="211"/>
        <end position="229"/>
    </location>
</feature>
<evidence type="ECO:0000313" key="2">
    <source>
        <dbReference type="EMBL" id="KAF3536085.1"/>
    </source>
</evidence>
<proteinExistence type="predicted"/>
<dbReference type="EMBL" id="QGKX02001290">
    <property type="protein sequence ID" value="KAF3536085.1"/>
    <property type="molecule type" value="Genomic_DNA"/>
</dbReference>
<gene>
    <name evidence="2" type="ORF">F2Q69_00023280</name>
</gene>
<sequence length="259" mass="29986">MRTTYGYHSKRLDDIYYPFNKNIDWLTTRTDEMKQDIAMIQEQHAVGPGTSKSIATHTQPLIDARIQSLIDARLASFEDMLQSFTYRFDGVYYPLHDDITSLTTRIDALQKEMDTIHRQLNFQAEHSPSIDRRTRPSIDSDHTPLRGKLVTEKFLQDKLAEIAFSQDLLKEDIYQELKDISESTHAKLGIHQPSINNLQNMMHVNERTEETIAQPSTDETRSTSIDSSTPKTIDKHFTVSIDIDISGHVYRFPCYIEYL</sequence>